<dbReference type="Proteomes" id="UP000199120">
    <property type="component" value="Unassembled WGS sequence"/>
</dbReference>
<dbReference type="OrthoDB" id="9806195at2"/>
<sequence length="116" mass="12616">MAESGESLDVRLFFGVECKHQLFILDKPKRLNAQLPRLQVEICVANPDGDWSGFRRTSIDALRAAPAHSNARPDISVFGPPRFVQATVAVAAEAGVPTDHVESERFVAGQNETVAC</sequence>
<dbReference type="GO" id="GO:0016491">
    <property type="term" value="F:oxidoreductase activity"/>
    <property type="evidence" value="ECO:0007669"/>
    <property type="project" value="InterPro"/>
</dbReference>
<evidence type="ECO:0000313" key="3">
    <source>
        <dbReference type="Proteomes" id="UP000199120"/>
    </source>
</evidence>
<dbReference type="InterPro" id="IPR001433">
    <property type="entry name" value="OxRdtase_FAD/NAD-bd"/>
</dbReference>
<name>A0A1H7NXM8_9BURK</name>
<reference evidence="3" key="1">
    <citation type="submission" date="2016-10" db="EMBL/GenBank/DDBJ databases">
        <authorList>
            <person name="Varghese N."/>
            <person name="Submissions S."/>
        </authorList>
    </citation>
    <scope>NUCLEOTIDE SEQUENCE [LARGE SCALE GENOMIC DNA]</scope>
    <source>
        <strain evidence="3">LMG 26416</strain>
    </source>
</reference>
<dbReference type="InterPro" id="IPR039261">
    <property type="entry name" value="FNR_nucleotide-bd"/>
</dbReference>
<dbReference type="Pfam" id="PF00175">
    <property type="entry name" value="NAD_binding_1"/>
    <property type="match status" value="1"/>
</dbReference>
<protein>
    <recommendedName>
        <fullName evidence="1">Oxidoreductase FAD/NAD(P)-binding domain-containing protein</fullName>
    </recommendedName>
</protein>
<evidence type="ECO:0000259" key="1">
    <source>
        <dbReference type="Pfam" id="PF00175"/>
    </source>
</evidence>
<dbReference type="AlphaFoldDB" id="A0A1H7NXM8"/>
<proteinExistence type="predicted"/>
<dbReference type="SUPFAM" id="SSF52343">
    <property type="entry name" value="Ferredoxin reductase-like, C-terminal NADP-linked domain"/>
    <property type="match status" value="1"/>
</dbReference>
<organism evidence="2 3">
    <name type="scientific">Paraburkholderia caballeronis</name>
    <dbReference type="NCBI Taxonomy" id="416943"/>
    <lineage>
        <taxon>Bacteria</taxon>
        <taxon>Pseudomonadati</taxon>
        <taxon>Pseudomonadota</taxon>
        <taxon>Betaproteobacteria</taxon>
        <taxon>Burkholderiales</taxon>
        <taxon>Burkholderiaceae</taxon>
        <taxon>Paraburkholderia</taxon>
    </lineage>
</organism>
<keyword evidence="3" id="KW-1185">Reference proteome</keyword>
<accession>A0A1H7NXM8</accession>
<evidence type="ECO:0000313" key="2">
    <source>
        <dbReference type="EMBL" id="SEL28004.1"/>
    </source>
</evidence>
<feature type="domain" description="Oxidoreductase FAD/NAD(P)-binding" evidence="1">
    <location>
        <begin position="8"/>
        <end position="87"/>
    </location>
</feature>
<gene>
    <name evidence="2" type="ORF">SAMN05192542_106121</name>
</gene>
<dbReference type="Gene3D" id="3.40.50.80">
    <property type="entry name" value="Nucleotide-binding domain of ferredoxin-NADP reductase (FNR) module"/>
    <property type="match status" value="1"/>
</dbReference>
<dbReference type="EMBL" id="FOAJ01000006">
    <property type="protein sequence ID" value="SEL28004.1"/>
    <property type="molecule type" value="Genomic_DNA"/>
</dbReference>